<name>K9YTW1_DACS8</name>
<gene>
    <name evidence="1" type="ORF">Dacsa_1245</name>
</gene>
<dbReference type="PATRIC" id="fig|13035.3.peg.1396"/>
<dbReference type="GO" id="GO:0016787">
    <property type="term" value="F:hydrolase activity"/>
    <property type="evidence" value="ECO:0007669"/>
    <property type="project" value="UniProtKB-KW"/>
</dbReference>
<dbReference type="NCBIfam" id="TIGR01549">
    <property type="entry name" value="HAD-SF-IA-v1"/>
    <property type="match status" value="1"/>
</dbReference>
<dbReference type="NCBIfam" id="TIGR02252">
    <property type="entry name" value="DREG-2"/>
    <property type="match status" value="1"/>
</dbReference>
<proteinExistence type="predicted"/>
<dbReference type="InterPro" id="IPR023214">
    <property type="entry name" value="HAD_sf"/>
</dbReference>
<dbReference type="KEGG" id="dsl:Dacsa_1245"/>
<dbReference type="Proteomes" id="UP000010482">
    <property type="component" value="Chromosome"/>
</dbReference>
<dbReference type="PANTHER" id="PTHR46191">
    <property type="match status" value="1"/>
</dbReference>
<organism evidence="1 2">
    <name type="scientific">Dactylococcopsis salina (strain PCC 8305)</name>
    <name type="common">Myxobactron salinum</name>
    <dbReference type="NCBI Taxonomy" id="13035"/>
    <lineage>
        <taxon>Bacteria</taxon>
        <taxon>Bacillati</taxon>
        <taxon>Cyanobacteriota</taxon>
        <taxon>Cyanophyceae</taxon>
        <taxon>Nodosilineales</taxon>
        <taxon>Cymatolegaceae</taxon>
        <taxon>Dactylococcopsis</taxon>
    </lineage>
</organism>
<dbReference type="STRING" id="13035.Dacsa_1245"/>
<dbReference type="InterPro" id="IPR036412">
    <property type="entry name" value="HAD-like_sf"/>
</dbReference>
<protein>
    <submittedName>
        <fullName evidence="1">Haloacid dehalogenase superfamily enzyme, subfamily IA,REG-2-like HAD hydrolase, subfamily IA</fullName>
    </submittedName>
</protein>
<dbReference type="EMBL" id="CP003944">
    <property type="protein sequence ID" value="AFZ49942.1"/>
    <property type="molecule type" value="Genomic_DNA"/>
</dbReference>
<dbReference type="Pfam" id="PF00702">
    <property type="entry name" value="Hydrolase"/>
    <property type="match status" value="1"/>
</dbReference>
<dbReference type="PANTHER" id="PTHR46191:SF2">
    <property type="entry name" value="HALOACID DEHALOGENASE-LIKE HYDROLASE DOMAIN-CONTAINING PROTEIN 3"/>
    <property type="match status" value="1"/>
</dbReference>
<dbReference type="SFLD" id="SFLDS00003">
    <property type="entry name" value="Haloacid_Dehalogenase"/>
    <property type="match status" value="1"/>
</dbReference>
<dbReference type="PRINTS" id="PR00413">
    <property type="entry name" value="HADHALOGNASE"/>
</dbReference>
<accession>K9YTW1</accession>
<dbReference type="Gene3D" id="3.40.50.1000">
    <property type="entry name" value="HAD superfamily/HAD-like"/>
    <property type="match status" value="1"/>
</dbReference>
<dbReference type="AlphaFoldDB" id="K9YTW1"/>
<dbReference type="eggNOG" id="COG1011">
    <property type="taxonomic scope" value="Bacteria"/>
</dbReference>
<evidence type="ECO:0000313" key="1">
    <source>
        <dbReference type="EMBL" id="AFZ49942.1"/>
    </source>
</evidence>
<dbReference type="InterPro" id="IPR051828">
    <property type="entry name" value="HAD-like_hydrolase_domain"/>
</dbReference>
<sequence>MSQPEVIFLDAVGTLFAVKGSVGEVYSAIARRFGVLAAAAELDSAFKEVFKTAPPLAFSNVSPQDIPKKEFQWWREVTKRTFQKAGVAHKFLDFDIFFNRLYYYFATATPWQVYSDVIPCLQRWRDRGIKLGVISNFDSRLYQVLIALDLNHFFDTITISSEVGAAKPDPIIFKSAIEQYAVSPEQTWHIGDRRQEDYEGAKAIGMQGFLLKRKSLVLN</sequence>
<keyword evidence="2" id="KW-1185">Reference proteome</keyword>
<dbReference type="SFLD" id="SFLDG01129">
    <property type="entry name" value="C1.5:_HAD__Beta-PGM__Phosphata"/>
    <property type="match status" value="1"/>
</dbReference>
<dbReference type="InterPro" id="IPR006439">
    <property type="entry name" value="HAD-SF_hydro_IA"/>
</dbReference>
<dbReference type="CDD" id="cd16415">
    <property type="entry name" value="HAD_dREG-2_like"/>
    <property type="match status" value="1"/>
</dbReference>
<reference evidence="1" key="1">
    <citation type="submission" date="2012-04" db="EMBL/GenBank/DDBJ databases">
        <title>Finished genome of Dactylococcopsis salina PCC 8305.</title>
        <authorList>
            <consortium name="US DOE Joint Genome Institute"/>
            <person name="Gugger M."/>
            <person name="Coursin T."/>
            <person name="Rippka R."/>
            <person name="Tandeau De Marsac N."/>
            <person name="Huntemann M."/>
            <person name="Wei C.-L."/>
            <person name="Han J."/>
            <person name="Detter J.C."/>
            <person name="Han C."/>
            <person name="Tapia R."/>
            <person name="Daligault H."/>
            <person name="Chen A."/>
            <person name="Krypides N."/>
            <person name="Mavromatis K."/>
            <person name="Markowitz V."/>
            <person name="Szeto E."/>
            <person name="Ivanova N."/>
            <person name="Ovchinnikova G."/>
            <person name="Pagani I."/>
            <person name="Pati A."/>
            <person name="Goodwin L."/>
            <person name="Peters L."/>
            <person name="Pitluck S."/>
            <person name="Woyke T."/>
            <person name="Kerfeld C."/>
        </authorList>
    </citation>
    <scope>NUCLEOTIDE SEQUENCE [LARGE SCALE GENOMIC DNA]</scope>
    <source>
        <strain evidence="1">PCC 8305</strain>
    </source>
</reference>
<dbReference type="InterPro" id="IPR011949">
    <property type="entry name" value="HAD-SF_hydro_IA_REG-2-like"/>
</dbReference>
<dbReference type="InterPro" id="IPR006549">
    <property type="entry name" value="HAD-SF_hydro_IIIA"/>
</dbReference>
<dbReference type="RefSeq" id="WP_015228951.1">
    <property type="nucleotide sequence ID" value="NC_019780.1"/>
</dbReference>
<evidence type="ECO:0000313" key="2">
    <source>
        <dbReference type="Proteomes" id="UP000010482"/>
    </source>
</evidence>
<dbReference type="NCBIfam" id="TIGR01662">
    <property type="entry name" value="HAD-SF-IIIA"/>
    <property type="match status" value="1"/>
</dbReference>
<dbReference type="Gene3D" id="1.10.150.720">
    <property type="entry name" value="Haloacid dehalogenase-like hydrolase"/>
    <property type="match status" value="1"/>
</dbReference>
<dbReference type="InterPro" id="IPR044924">
    <property type="entry name" value="HAD-SF_hydro_IA_REG-2-like_cap"/>
</dbReference>
<dbReference type="OrthoDB" id="9809962at2"/>
<dbReference type="SUPFAM" id="SSF56784">
    <property type="entry name" value="HAD-like"/>
    <property type="match status" value="1"/>
</dbReference>
<dbReference type="HOGENOM" id="CLU_045011_8_0_3"/>